<keyword evidence="2" id="KW-1185">Reference proteome</keyword>
<evidence type="ECO:0000313" key="2">
    <source>
        <dbReference type="Proteomes" id="UP000734854"/>
    </source>
</evidence>
<dbReference type="AlphaFoldDB" id="A0A8J5L408"/>
<reference evidence="1 2" key="1">
    <citation type="submission" date="2020-08" db="EMBL/GenBank/DDBJ databases">
        <title>Plant Genome Project.</title>
        <authorList>
            <person name="Zhang R.-G."/>
        </authorList>
    </citation>
    <scope>NUCLEOTIDE SEQUENCE [LARGE SCALE GENOMIC DNA]</scope>
    <source>
        <tissue evidence="1">Rhizome</tissue>
    </source>
</reference>
<gene>
    <name evidence="1" type="ORF">ZIOFF_037305</name>
</gene>
<dbReference type="PANTHER" id="PTHR33527">
    <property type="entry name" value="OS07G0274300 PROTEIN"/>
    <property type="match status" value="1"/>
</dbReference>
<dbReference type="OrthoDB" id="583642at2759"/>
<evidence type="ECO:0000313" key="1">
    <source>
        <dbReference type="EMBL" id="KAG6504957.1"/>
    </source>
</evidence>
<organism evidence="1 2">
    <name type="scientific">Zingiber officinale</name>
    <name type="common">Ginger</name>
    <name type="synonym">Amomum zingiber</name>
    <dbReference type="NCBI Taxonomy" id="94328"/>
    <lineage>
        <taxon>Eukaryota</taxon>
        <taxon>Viridiplantae</taxon>
        <taxon>Streptophyta</taxon>
        <taxon>Embryophyta</taxon>
        <taxon>Tracheophyta</taxon>
        <taxon>Spermatophyta</taxon>
        <taxon>Magnoliopsida</taxon>
        <taxon>Liliopsida</taxon>
        <taxon>Zingiberales</taxon>
        <taxon>Zingiberaceae</taxon>
        <taxon>Zingiber</taxon>
    </lineage>
</organism>
<comment type="caution">
    <text evidence="1">The sequence shown here is derived from an EMBL/GenBank/DDBJ whole genome shotgun (WGS) entry which is preliminary data.</text>
</comment>
<name>A0A8J5L408_ZINOF</name>
<accession>A0A8J5L408</accession>
<evidence type="ECO:0008006" key="3">
    <source>
        <dbReference type="Google" id="ProtNLM"/>
    </source>
</evidence>
<sequence>MASSSSASSSSSSSFFYTPVNFVISVRDLLLFHKADRAAYDRLVTLGTSPTVARNVVALLMWLENTGIDALAHLRLHASNPAVVLRLVADAEAILNCVRSDGPPRQPPALGALGAIPLIASLASHPLDLHFFHRHRDAAVQGLTYHLIRIGPVIFHDGLQATLTSYDAAEAEARRRNLSPPPLPPELARPYMDAVAELSTAAEDERSIFITFSRGYPLSQGDIEEYFSSKWGKCVEKVTVARSASAVAPVYGKVVFKNVAYLGLVLNGMDLVKFTIKGKQMWARKYEQRGNN</sequence>
<dbReference type="EMBL" id="JACMSC010000010">
    <property type="protein sequence ID" value="KAG6504957.1"/>
    <property type="molecule type" value="Genomic_DNA"/>
</dbReference>
<proteinExistence type="predicted"/>
<dbReference type="Proteomes" id="UP000734854">
    <property type="component" value="Unassembled WGS sequence"/>
</dbReference>
<dbReference type="PANTHER" id="PTHR33527:SF21">
    <property type="entry name" value="OS10G0182800 PROTEIN"/>
    <property type="match status" value="1"/>
</dbReference>
<protein>
    <recommendedName>
        <fullName evidence="3">RRM domain-containing protein</fullName>
    </recommendedName>
</protein>